<evidence type="ECO:0000256" key="2">
    <source>
        <dbReference type="ARBA" id="ARBA00008205"/>
    </source>
</evidence>
<comment type="similarity">
    <text evidence="2">In the C-terminal section; belongs to the Mrp/NBP35 ATP-binding proteins family.</text>
</comment>
<gene>
    <name evidence="11" type="ORF">GCM10011289_02930</name>
</gene>
<dbReference type="EMBL" id="BMYX01000001">
    <property type="protein sequence ID" value="GGY03967.1"/>
    <property type="molecule type" value="Genomic_DNA"/>
</dbReference>
<dbReference type="GO" id="GO:0016226">
    <property type="term" value="P:iron-sulfur cluster assembly"/>
    <property type="evidence" value="ECO:0007669"/>
    <property type="project" value="InterPro"/>
</dbReference>
<dbReference type="PANTHER" id="PTHR42961">
    <property type="entry name" value="IRON-SULFUR PROTEIN NUBPL"/>
    <property type="match status" value="1"/>
</dbReference>
<dbReference type="Pfam" id="PF10609">
    <property type="entry name" value="ParA"/>
    <property type="match status" value="1"/>
</dbReference>
<organism evidence="11 12">
    <name type="scientific">Paludibacterium paludis</name>
    <dbReference type="NCBI Taxonomy" id="1225769"/>
    <lineage>
        <taxon>Bacteria</taxon>
        <taxon>Pseudomonadati</taxon>
        <taxon>Pseudomonadota</taxon>
        <taxon>Betaproteobacteria</taxon>
        <taxon>Neisseriales</taxon>
        <taxon>Chromobacteriaceae</taxon>
        <taxon>Paludibacterium</taxon>
    </lineage>
</organism>
<dbReference type="InterPro" id="IPR033756">
    <property type="entry name" value="YlxH/NBP35"/>
</dbReference>
<evidence type="ECO:0000256" key="7">
    <source>
        <dbReference type="ARBA" id="ARBA00023014"/>
    </source>
</evidence>
<comment type="subunit">
    <text evidence="9">Homodimer.</text>
</comment>
<dbReference type="InterPro" id="IPR044304">
    <property type="entry name" value="NUBPL-like"/>
</dbReference>
<dbReference type="FunFam" id="3.40.50.300:FF:000418">
    <property type="entry name" value="Iron-sulfur cluster carrier protein"/>
    <property type="match status" value="1"/>
</dbReference>
<dbReference type="PROSITE" id="PS01215">
    <property type="entry name" value="MRP"/>
    <property type="match status" value="1"/>
</dbReference>
<evidence type="ECO:0000256" key="6">
    <source>
        <dbReference type="ARBA" id="ARBA00023004"/>
    </source>
</evidence>
<dbReference type="PANTHER" id="PTHR42961:SF2">
    <property type="entry name" value="IRON-SULFUR PROTEIN NUBPL"/>
    <property type="match status" value="1"/>
</dbReference>
<feature type="domain" description="MIP18 family-like" evidence="10">
    <location>
        <begin position="39"/>
        <end position="103"/>
    </location>
</feature>
<evidence type="ECO:0000313" key="12">
    <source>
        <dbReference type="Proteomes" id="UP000645257"/>
    </source>
</evidence>
<protein>
    <recommendedName>
        <fullName evidence="9">Iron-sulfur cluster carrier protein</fullName>
    </recommendedName>
</protein>
<name>A0A918NXY9_9NEIS</name>
<dbReference type="GO" id="GO:0005829">
    <property type="term" value="C:cytosol"/>
    <property type="evidence" value="ECO:0007669"/>
    <property type="project" value="TreeGrafter"/>
</dbReference>
<comment type="similarity">
    <text evidence="8 9">Belongs to the Mrp/NBP35 ATP-binding proteins family.</text>
</comment>
<dbReference type="GO" id="GO:0051539">
    <property type="term" value="F:4 iron, 4 sulfur cluster binding"/>
    <property type="evidence" value="ECO:0007669"/>
    <property type="project" value="TreeGrafter"/>
</dbReference>
<keyword evidence="4 9" id="KW-0547">Nucleotide-binding</keyword>
<comment type="function">
    <text evidence="9">Binds and transfers iron-sulfur (Fe-S) clusters to target apoproteins. Can hydrolyze ATP.</text>
</comment>
<keyword evidence="3 9" id="KW-0479">Metal-binding</keyword>
<keyword evidence="12" id="KW-1185">Reference proteome</keyword>
<evidence type="ECO:0000256" key="1">
    <source>
        <dbReference type="ARBA" id="ARBA00007352"/>
    </source>
</evidence>
<dbReference type="InterPro" id="IPR027417">
    <property type="entry name" value="P-loop_NTPase"/>
</dbReference>
<dbReference type="GO" id="GO:0005524">
    <property type="term" value="F:ATP binding"/>
    <property type="evidence" value="ECO:0007669"/>
    <property type="project" value="UniProtKB-UniRule"/>
</dbReference>
<dbReference type="CDD" id="cd02037">
    <property type="entry name" value="Mrp_NBP35"/>
    <property type="match status" value="1"/>
</dbReference>
<keyword evidence="9" id="KW-0378">Hydrolase</keyword>
<dbReference type="Gene3D" id="3.40.50.300">
    <property type="entry name" value="P-loop containing nucleotide triphosphate hydrolases"/>
    <property type="match status" value="1"/>
</dbReference>
<dbReference type="InterPro" id="IPR002744">
    <property type="entry name" value="MIP18-like"/>
</dbReference>
<evidence type="ECO:0000259" key="10">
    <source>
        <dbReference type="Pfam" id="PF01883"/>
    </source>
</evidence>
<evidence type="ECO:0000256" key="3">
    <source>
        <dbReference type="ARBA" id="ARBA00022723"/>
    </source>
</evidence>
<keyword evidence="7 9" id="KW-0411">Iron-sulfur</keyword>
<accession>A0A918NXY9</accession>
<keyword evidence="5 9" id="KW-0067">ATP-binding</keyword>
<dbReference type="GO" id="GO:0140663">
    <property type="term" value="F:ATP-dependent FeS chaperone activity"/>
    <property type="evidence" value="ECO:0007669"/>
    <property type="project" value="InterPro"/>
</dbReference>
<dbReference type="Pfam" id="PF01883">
    <property type="entry name" value="FeS_assembly_P"/>
    <property type="match status" value="1"/>
</dbReference>
<proteinExistence type="inferred from homology"/>
<dbReference type="SUPFAM" id="SSF117916">
    <property type="entry name" value="Fe-S cluster assembly (FSCA) domain-like"/>
    <property type="match status" value="1"/>
</dbReference>
<sequence length="394" mass="41683">MSAIPEPAAYSMFSRLTELFAGKPSSQSSETMAQIEALVTEALASLIDPDTGKTYVSARAVRNIRATDTVLSLDVVLSYPARSRFADIVDTFGHALADVAQGRRIDITVSSQITSHAVQRGVPLLPGVKNIIAVASGKGGVGKSTTAANLALALAGEGARVGILDADIYGPSQPLMMGLQGRRPTVTDGKSMLPVINHGIQTMSIGYLVDTDQAMVWRGPMVSQALQQLLNDTQWDNLDYLIIDLPPGTGDIQLTLAQKVPVTGALIVTTPQDIALLDARKGLKMFEKVGVPILGLIENMAIHICSSCGHEEHIFGEGGAARMAADYHVDVLGSLPLDIGIRLAADEGIPTVAADPEGRIASIYKAIARKVAVRVGEKAQDFSGKFPKIVIQNN</sequence>
<evidence type="ECO:0000313" key="11">
    <source>
        <dbReference type="EMBL" id="GGY03967.1"/>
    </source>
</evidence>
<dbReference type="HAMAP" id="MF_02040">
    <property type="entry name" value="Mrp_NBP35"/>
    <property type="match status" value="1"/>
</dbReference>
<feature type="binding site" evidence="9">
    <location>
        <begin position="137"/>
        <end position="144"/>
    </location>
    <ligand>
        <name>ATP</name>
        <dbReference type="ChEBI" id="CHEBI:30616"/>
    </ligand>
</feature>
<dbReference type="GO" id="GO:0046872">
    <property type="term" value="F:metal ion binding"/>
    <property type="evidence" value="ECO:0007669"/>
    <property type="project" value="UniProtKB-KW"/>
</dbReference>
<dbReference type="InterPro" id="IPR034904">
    <property type="entry name" value="FSCA_dom_sf"/>
</dbReference>
<evidence type="ECO:0000256" key="5">
    <source>
        <dbReference type="ARBA" id="ARBA00022840"/>
    </source>
</evidence>
<evidence type="ECO:0000256" key="4">
    <source>
        <dbReference type="ARBA" id="ARBA00022741"/>
    </source>
</evidence>
<reference evidence="11" key="1">
    <citation type="journal article" date="2014" name="Int. J. Syst. Evol. Microbiol.">
        <title>Complete genome sequence of Corynebacterium casei LMG S-19264T (=DSM 44701T), isolated from a smear-ripened cheese.</title>
        <authorList>
            <consortium name="US DOE Joint Genome Institute (JGI-PGF)"/>
            <person name="Walter F."/>
            <person name="Albersmeier A."/>
            <person name="Kalinowski J."/>
            <person name="Ruckert C."/>
        </authorList>
    </citation>
    <scope>NUCLEOTIDE SEQUENCE</scope>
    <source>
        <strain evidence="11">KCTC 32182</strain>
    </source>
</reference>
<comment type="similarity">
    <text evidence="1">In the N-terminal section; belongs to the MIP18 family.</text>
</comment>
<dbReference type="Proteomes" id="UP000645257">
    <property type="component" value="Unassembled WGS sequence"/>
</dbReference>
<reference evidence="11" key="2">
    <citation type="submission" date="2020-09" db="EMBL/GenBank/DDBJ databases">
        <authorList>
            <person name="Sun Q."/>
            <person name="Kim S."/>
        </authorList>
    </citation>
    <scope>NUCLEOTIDE SEQUENCE</scope>
    <source>
        <strain evidence="11">KCTC 32182</strain>
    </source>
</reference>
<evidence type="ECO:0000256" key="8">
    <source>
        <dbReference type="ARBA" id="ARBA00024036"/>
    </source>
</evidence>
<dbReference type="InterPro" id="IPR019591">
    <property type="entry name" value="Mrp/NBP35_ATP-bd"/>
</dbReference>
<evidence type="ECO:0000256" key="9">
    <source>
        <dbReference type="HAMAP-Rule" id="MF_02040"/>
    </source>
</evidence>
<comment type="caution">
    <text evidence="11">The sequence shown here is derived from an EMBL/GenBank/DDBJ whole genome shotgun (WGS) entry which is preliminary data.</text>
</comment>
<dbReference type="SUPFAM" id="SSF52540">
    <property type="entry name" value="P-loop containing nucleoside triphosphate hydrolases"/>
    <property type="match status" value="1"/>
</dbReference>
<keyword evidence="6 9" id="KW-0408">Iron</keyword>
<dbReference type="GO" id="GO:0016887">
    <property type="term" value="F:ATP hydrolysis activity"/>
    <property type="evidence" value="ECO:0007669"/>
    <property type="project" value="UniProtKB-UniRule"/>
</dbReference>
<dbReference type="AlphaFoldDB" id="A0A918NXY9"/>
<dbReference type="NCBIfam" id="NF008669">
    <property type="entry name" value="PRK11670.1"/>
    <property type="match status" value="1"/>
</dbReference>
<dbReference type="InterPro" id="IPR000808">
    <property type="entry name" value="Mrp-like_CS"/>
</dbReference>